<sequence>MSSPEYTETTFNTPNPEKNQPLSNTEATTAHPTQTAQGSTVESTANDNEFLTDLNTHGTEERTQDEQTQDSEKKIREEITHLALEMAKASDSSKNQNLSSSEKEEILKMVKLLEQKKEELTKTLPSYDPRIAENFRTSTPEGMDIEIGTRKRTASESNLNRSFSESDISQPNRKLKNSSMTSFLLPKKPDQKTQESDGQSESQRKTESETDKVGFTLVARGREKFRVPRSNSKTPKPKSSQRKTTTKPTINTPPPTNDTQKPQTENANKPNQNPKPSTTTENTSKENDENQINKNTDTTDQIQTLWEKYIKSYPTPDANALQRHFRNIYKFLKEQDTNQTKKQDNSTIQLTKEIQEIKQEQIESKQKQEEITKDVKEIKKMLETNNKSVQNTIKQIDKTTQQLGRQNKKEEFPDIIATYAEKCKKQLQYKQIATKNSNKFEFIITFQNNLMIEEEQDFINFLSKNVSTSKFKDTEINFIRVIRDGTAVKIVGRSAEIESLKNEFKKAIGSSENSAHMTLQTKKTSEVMKITALNTHPNVKKKNNARNVAPAITKSVHAKQQQ</sequence>
<protein>
    <submittedName>
        <fullName evidence="3">Uncharacterized protein</fullName>
    </submittedName>
</protein>
<dbReference type="Proteomes" id="UP001152759">
    <property type="component" value="Chromosome 2"/>
</dbReference>
<feature type="compositionally biased region" description="Polar residues" evidence="2">
    <location>
        <begin position="290"/>
        <end position="299"/>
    </location>
</feature>
<gene>
    <name evidence="3" type="ORF">BEMITA_LOCUS3941</name>
</gene>
<feature type="coiled-coil region" evidence="1">
    <location>
        <begin position="350"/>
        <end position="399"/>
    </location>
</feature>
<feature type="region of interest" description="Disordered" evidence="2">
    <location>
        <begin position="131"/>
        <end position="299"/>
    </location>
</feature>
<dbReference type="EMBL" id="OU963863">
    <property type="protein sequence ID" value="CAH0384639.1"/>
    <property type="molecule type" value="Genomic_DNA"/>
</dbReference>
<feature type="compositionally biased region" description="Polar residues" evidence="2">
    <location>
        <begin position="1"/>
        <end position="57"/>
    </location>
</feature>
<evidence type="ECO:0000256" key="2">
    <source>
        <dbReference type="SAM" id="MobiDB-lite"/>
    </source>
</evidence>
<accession>A0A9P0EYM0</accession>
<proteinExistence type="predicted"/>
<evidence type="ECO:0000256" key="1">
    <source>
        <dbReference type="SAM" id="Coils"/>
    </source>
</evidence>
<feature type="compositionally biased region" description="Polar residues" evidence="2">
    <location>
        <begin position="155"/>
        <end position="182"/>
    </location>
</feature>
<organism evidence="3 4">
    <name type="scientific">Bemisia tabaci</name>
    <name type="common">Sweetpotato whitefly</name>
    <name type="synonym">Aleurodes tabaci</name>
    <dbReference type="NCBI Taxonomy" id="7038"/>
    <lineage>
        <taxon>Eukaryota</taxon>
        <taxon>Metazoa</taxon>
        <taxon>Ecdysozoa</taxon>
        <taxon>Arthropoda</taxon>
        <taxon>Hexapoda</taxon>
        <taxon>Insecta</taxon>
        <taxon>Pterygota</taxon>
        <taxon>Neoptera</taxon>
        <taxon>Paraneoptera</taxon>
        <taxon>Hemiptera</taxon>
        <taxon>Sternorrhyncha</taxon>
        <taxon>Aleyrodoidea</taxon>
        <taxon>Aleyrodidae</taxon>
        <taxon>Aleyrodinae</taxon>
        <taxon>Bemisia</taxon>
    </lineage>
</organism>
<dbReference type="AlphaFoldDB" id="A0A9P0EYM0"/>
<feature type="compositionally biased region" description="Polar residues" evidence="2">
    <location>
        <begin position="260"/>
        <end position="282"/>
    </location>
</feature>
<name>A0A9P0EYM0_BEMTA</name>
<keyword evidence="4" id="KW-1185">Reference proteome</keyword>
<feature type="compositionally biased region" description="Basic residues" evidence="2">
    <location>
        <begin position="235"/>
        <end position="245"/>
    </location>
</feature>
<evidence type="ECO:0000313" key="3">
    <source>
        <dbReference type="EMBL" id="CAH0384639.1"/>
    </source>
</evidence>
<reference evidence="3" key="1">
    <citation type="submission" date="2021-12" db="EMBL/GenBank/DDBJ databases">
        <authorList>
            <person name="King R."/>
        </authorList>
    </citation>
    <scope>NUCLEOTIDE SEQUENCE</scope>
</reference>
<feature type="compositionally biased region" description="Basic and acidic residues" evidence="2">
    <location>
        <begin position="58"/>
        <end position="76"/>
    </location>
</feature>
<feature type="compositionally biased region" description="Basic and acidic residues" evidence="2">
    <location>
        <begin position="202"/>
        <end position="212"/>
    </location>
</feature>
<keyword evidence="1" id="KW-0175">Coiled coil</keyword>
<feature type="region of interest" description="Disordered" evidence="2">
    <location>
        <begin position="1"/>
        <end position="76"/>
    </location>
</feature>
<evidence type="ECO:0000313" key="4">
    <source>
        <dbReference type="Proteomes" id="UP001152759"/>
    </source>
</evidence>